<dbReference type="SUPFAM" id="SSF50494">
    <property type="entry name" value="Trypsin-like serine proteases"/>
    <property type="match status" value="1"/>
</dbReference>
<organism evidence="1 2">
    <name type="scientific">Nadsonia fulvescens var. elongata DSM 6958</name>
    <dbReference type="NCBI Taxonomy" id="857566"/>
    <lineage>
        <taxon>Eukaryota</taxon>
        <taxon>Fungi</taxon>
        <taxon>Dikarya</taxon>
        <taxon>Ascomycota</taxon>
        <taxon>Saccharomycotina</taxon>
        <taxon>Dipodascomycetes</taxon>
        <taxon>Dipodascales</taxon>
        <taxon>Dipodascales incertae sedis</taxon>
        <taxon>Nadsonia</taxon>
    </lineage>
</organism>
<dbReference type="OrthoDB" id="4096087at2759"/>
<dbReference type="InterPro" id="IPR009003">
    <property type="entry name" value="Peptidase_S1_PA"/>
</dbReference>
<dbReference type="Proteomes" id="UP000095009">
    <property type="component" value="Unassembled WGS sequence"/>
</dbReference>
<evidence type="ECO:0000313" key="1">
    <source>
        <dbReference type="EMBL" id="ODQ67849.1"/>
    </source>
</evidence>
<proteinExistence type="predicted"/>
<dbReference type="GO" id="GO:0016540">
    <property type="term" value="P:protein autoprocessing"/>
    <property type="evidence" value="ECO:0007669"/>
    <property type="project" value="EnsemblFungi"/>
</dbReference>
<dbReference type="GO" id="GO:0004252">
    <property type="term" value="F:serine-type endopeptidase activity"/>
    <property type="evidence" value="ECO:0007669"/>
    <property type="project" value="EnsemblFungi"/>
</dbReference>
<sequence>VSVNKYPSLANTIKIVLHFHDNLLSHHCHSRTRGQMLRLFCLLGTRLKLLSVTSNCALAYPRNFAFGSVAEFDSQAVVLSIMDSIASAESSAITDQEGSFIAPVLRGLGPQFAVLTITFGFPEPSQDHYDVVTSLTKLMPDIHLYCQKNSISVCANGVSNSSRAYFKPPFREPLDDKCPPISLSLSVQNAQTTSGTLGGYIYPKINPRKKELADHARFTYAMTCAHVCMTSRPRDSSENNYSAISVPSSVLINMFKRALQGEVKKYPPTSEVYRAYNGAVKGLDEKYPMPDNEGKYNPSCNQPKDTFGQVVWGERTVINGSISDIAIIRCSPNITCRNYLGDDICFSEYDPALMFENLHVKHIEQKIISGMHVFKYGSTSKYTAGIFNGPKIVYWADGKIQSSEFIVRSTSSPMFATGGDSGSWILHKRDTGPGLSVLGMLHSYDGEHKEFGLFTPMTQILDRLAEITGNKWGI</sequence>
<feature type="non-terminal residue" evidence="1">
    <location>
        <position position="1"/>
    </location>
</feature>
<dbReference type="InterPro" id="IPR012985">
    <property type="entry name" value="Peptidase_S64_Ssy5"/>
</dbReference>
<evidence type="ECO:0000313" key="2">
    <source>
        <dbReference type="Proteomes" id="UP000095009"/>
    </source>
</evidence>
<gene>
    <name evidence="1" type="ORF">NADFUDRAFT_11133</name>
</gene>
<keyword evidence="2" id="KW-1185">Reference proteome</keyword>
<dbReference type="AlphaFoldDB" id="A0A1E3PQY4"/>
<reference evidence="1 2" key="1">
    <citation type="journal article" date="2016" name="Proc. Natl. Acad. Sci. U.S.A.">
        <title>Comparative genomics of biotechnologically important yeasts.</title>
        <authorList>
            <person name="Riley R."/>
            <person name="Haridas S."/>
            <person name="Wolfe K.H."/>
            <person name="Lopes M.R."/>
            <person name="Hittinger C.T."/>
            <person name="Goeker M."/>
            <person name="Salamov A.A."/>
            <person name="Wisecaver J.H."/>
            <person name="Long T.M."/>
            <person name="Calvey C.H."/>
            <person name="Aerts A.L."/>
            <person name="Barry K.W."/>
            <person name="Choi C."/>
            <person name="Clum A."/>
            <person name="Coughlan A.Y."/>
            <person name="Deshpande S."/>
            <person name="Douglass A.P."/>
            <person name="Hanson S.J."/>
            <person name="Klenk H.-P."/>
            <person name="LaButti K.M."/>
            <person name="Lapidus A."/>
            <person name="Lindquist E.A."/>
            <person name="Lipzen A.M."/>
            <person name="Meier-Kolthoff J.P."/>
            <person name="Ohm R.A."/>
            <person name="Otillar R.P."/>
            <person name="Pangilinan J.L."/>
            <person name="Peng Y."/>
            <person name="Rokas A."/>
            <person name="Rosa C.A."/>
            <person name="Scheuner C."/>
            <person name="Sibirny A.A."/>
            <person name="Slot J.C."/>
            <person name="Stielow J.B."/>
            <person name="Sun H."/>
            <person name="Kurtzman C.P."/>
            <person name="Blackwell M."/>
            <person name="Grigoriev I.V."/>
            <person name="Jeffries T.W."/>
        </authorList>
    </citation>
    <scope>NUCLEOTIDE SEQUENCE [LARGE SCALE GENOMIC DNA]</scope>
    <source>
        <strain evidence="1 2">DSM 6958</strain>
    </source>
</reference>
<protein>
    <submittedName>
        <fullName evidence="1">Peptidase S64</fullName>
    </submittedName>
</protein>
<accession>A0A1E3PQY4</accession>
<dbReference type="Pfam" id="PF08192">
    <property type="entry name" value="Peptidase_S64"/>
    <property type="match status" value="1"/>
</dbReference>
<feature type="non-terminal residue" evidence="1">
    <location>
        <position position="474"/>
    </location>
</feature>
<dbReference type="GO" id="GO:0043200">
    <property type="term" value="P:response to amino acid"/>
    <property type="evidence" value="ECO:0007669"/>
    <property type="project" value="EnsemblFungi"/>
</dbReference>
<dbReference type="EMBL" id="KV454406">
    <property type="protein sequence ID" value="ODQ67849.1"/>
    <property type="molecule type" value="Genomic_DNA"/>
</dbReference>
<dbReference type="STRING" id="857566.A0A1E3PQY4"/>
<name>A0A1E3PQY4_9ASCO</name>
<dbReference type="GO" id="GO:0005886">
    <property type="term" value="C:plasma membrane"/>
    <property type="evidence" value="ECO:0007669"/>
    <property type="project" value="EnsemblFungi"/>
</dbReference>